<sequence>MLRDVNVKSSYFLLSLIIIIIIHIQISSFPYTSVFSDFSLLNQPFIHSLVLKTDQQIAIITTVDNQNPTIKMQFSTVSFAIFAILPAMVAAMPAETSPVPKPALPVFEELCPDAERQKCAESTDNLKRCLQINGASICVIDCGSQTTCRTQCKQQLKNEKANGFCTVGDNPCICNLNGAANSAPDDN</sequence>
<keyword evidence="1" id="KW-1133">Transmembrane helix</keyword>
<organism evidence="2 3">
    <name type="scientific">Pyricularia grisea</name>
    <name type="common">Crabgrass-specific blast fungus</name>
    <name type="synonym">Magnaporthe grisea</name>
    <dbReference type="NCBI Taxonomy" id="148305"/>
    <lineage>
        <taxon>Eukaryota</taxon>
        <taxon>Fungi</taxon>
        <taxon>Dikarya</taxon>
        <taxon>Ascomycota</taxon>
        <taxon>Pezizomycotina</taxon>
        <taxon>Sordariomycetes</taxon>
        <taxon>Sordariomycetidae</taxon>
        <taxon>Magnaporthales</taxon>
        <taxon>Pyriculariaceae</taxon>
        <taxon>Pyricularia</taxon>
    </lineage>
</organism>
<accession>A0ABQ8N304</accession>
<evidence type="ECO:0000313" key="3">
    <source>
        <dbReference type="Proteomes" id="UP001059893"/>
    </source>
</evidence>
<evidence type="ECO:0000256" key="1">
    <source>
        <dbReference type="SAM" id="Phobius"/>
    </source>
</evidence>
<proteinExistence type="predicted"/>
<feature type="transmembrane region" description="Helical" evidence="1">
    <location>
        <begin position="12"/>
        <end position="31"/>
    </location>
</feature>
<reference evidence="2" key="1">
    <citation type="submission" date="2021-01" db="EMBL/GenBank/DDBJ databases">
        <title>Deciphering the adaptive evolutionary patterns associated with biogeogrpahic diversity in the finger millet blast pathogen Magnaporthe oryzae in Eastern Africa.</title>
        <authorList>
            <person name="Onyema G."/>
            <person name="Shittu T.A."/>
            <person name="Dodsworth S."/>
            <person name="Devilliers S."/>
            <person name="Muthumeenakshi S."/>
            <person name="Sreenivasaprasad S."/>
        </authorList>
    </citation>
    <scope>NUCLEOTIDE SEQUENCE</scope>
    <source>
        <strain evidence="2">D15/s37</strain>
    </source>
</reference>
<gene>
    <name evidence="2" type="ORF">MCOR33_011309</name>
</gene>
<evidence type="ECO:0000313" key="2">
    <source>
        <dbReference type="EMBL" id="KAI6290433.1"/>
    </source>
</evidence>
<keyword evidence="3" id="KW-1185">Reference proteome</keyword>
<keyword evidence="1" id="KW-0472">Membrane</keyword>
<keyword evidence="1" id="KW-0812">Transmembrane</keyword>
<comment type="caution">
    <text evidence="2">The sequence shown here is derived from an EMBL/GenBank/DDBJ whole genome shotgun (WGS) entry which is preliminary data.</text>
</comment>
<protein>
    <submittedName>
        <fullName evidence="2">Uncharacterized protein</fullName>
    </submittedName>
</protein>
<dbReference type="EMBL" id="JABSND010000470">
    <property type="protein sequence ID" value="KAI6290433.1"/>
    <property type="molecule type" value="Genomic_DNA"/>
</dbReference>
<name>A0ABQ8N304_PYRGI</name>
<dbReference type="Proteomes" id="UP001059893">
    <property type="component" value="Unassembled WGS sequence"/>
</dbReference>